<dbReference type="AlphaFoldDB" id="A0A0G9MRH9"/>
<dbReference type="STRING" id="502682.BMF35_a0057"/>
<comment type="caution">
    <text evidence="1">The sequence shown here is derived from an EMBL/GenBank/DDBJ whole genome shotgun (WGS) entry which is preliminary data.</text>
</comment>
<dbReference type="PATRIC" id="fig|502682.8.peg.1082"/>
<proteinExistence type="predicted"/>
<organism evidence="1 2">
    <name type="scientific">Aurantiacibacter gangjinensis</name>
    <dbReference type="NCBI Taxonomy" id="502682"/>
    <lineage>
        <taxon>Bacteria</taxon>
        <taxon>Pseudomonadati</taxon>
        <taxon>Pseudomonadota</taxon>
        <taxon>Alphaproteobacteria</taxon>
        <taxon>Sphingomonadales</taxon>
        <taxon>Erythrobacteraceae</taxon>
        <taxon>Aurantiacibacter</taxon>
    </lineage>
</organism>
<gene>
    <name evidence="1" type="ORF">AAW01_05285</name>
</gene>
<keyword evidence="2" id="KW-1185">Reference proteome</keyword>
<accession>A0A0G9MRH9</accession>
<evidence type="ECO:0000313" key="1">
    <source>
        <dbReference type="EMBL" id="KLE33351.1"/>
    </source>
</evidence>
<reference evidence="1 2" key="1">
    <citation type="submission" date="2015-04" db="EMBL/GenBank/DDBJ databases">
        <title>The draft genome sequence of Erythrobacr gangjinensis K7-2.</title>
        <authorList>
            <person name="Zhuang L."/>
            <person name="Liu Y."/>
            <person name="Shao Z."/>
        </authorList>
    </citation>
    <scope>NUCLEOTIDE SEQUENCE [LARGE SCALE GENOMIC DNA]</scope>
    <source>
        <strain evidence="1 2">K7-2</strain>
    </source>
</reference>
<sequence length="265" mass="29379">MNLISGKFHCDRRTLLGGIAALSASLAMRATVLAQRGRSATGLPPSLMRSAVIHDALVLLVSDEDMDGEWQDAFIPLPLEKSWEFSYAYGSSALAERRDLVFSVIARTAEQWEGREEAYGDLQRYRGGMVERELVAGAGLAAALASEQQLTVFPQFADPMDLDAHYLSGMLGPELPGEEMMARLIRLQFERAMIMMHTVEPDLDGTGSDDAMAMHAVDNIDVGDVNRYLDRYVEWVLGADDFFRYSRKAHDCGSRQPGRCRGALR</sequence>
<dbReference type="RefSeq" id="WP_047006199.1">
    <property type="nucleotide sequence ID" value="NZ_CP018097.1"/>
</dbReference>
<dbReference type="Proteomes" id="UP000053070">
    <property type="component" value="Unassembled WGS sequence"/>
</dbReference>
<name>A0A0G9MRH9_9SPHN</name>
<dbReference type="EMBL" id="LBHC01000001">
    <property type="protein sequence ID" value="KLE33351.1"/>
    <property type="molecule type" value="Genomic_DNA"/>
</dbReference>
<protein>
    <submittedName>
        <fullName evidence="1">Uncharacterized protein</fullName>
    </submittedName>
</protein>
<evidence type="ECO:0000313" key="2">
    <source>
        <dbReference type="Proteomes" id="UP000053070"/>
    </source>
</evidence>